<dbReference type="GO" id="GO:0003924">
    <property type="term" value="F:GTPase activity"/>
    <property type="evidence" value="ECO:0007669"/>
    <property type="project" value="InterPro"/>
</dbReference>
<dbReference type="InterPro" id="IPR041095">
    <property type="entry name" value="EFG_II"/>
</dbReference>
<proteinExistence type="predicted"/>
<dbReference type="InterPro" id="IPR000795">
    <property type="entry name" value="T_Tr_GTP-bd_dom"/>
</dbReference>
<dbReference type="SMART" id="SM00838">
    <property type="entry name" value="EFG_C"/>
    <property type="match status" value="1"/>
</dbReference>
<dbReference type="Gene3D" id="2.40.30.10">
    <property type="entry name" value="Translation factors"/>
    <property type="match status" value="1"/>
</dbReference>
<dbReference type="PANTHER" id="PTHR43261">
    <property type="entry name" value="TRANSLATION ELONGATION FACTOR G-RELATED"/>
    <property type="match status" value="1"/>
</dbReference>
<dbReference type="EMBL" id="AYGX02000023">
    <property type="protein sequence ID" value="KRO28969.1"/>
    <property type="molecule type" value="Genomic_DNA"/>
</dbReference>
<dbReference type="InterPro" id="IPR014721">
    <property type="entry name" value="Ribsml_uS5_D2-typ_fold_subgr"/>
</dbReference>
<keyword evidence="7" id="KW-1185">Reference proteome</keyword>
<dbReference type="GO" id="GO:0005525">
    <property type="term" value="F:GTP binding"/>
    <property type="evidence" value="ECO:0007669"/>
    <property type="project" value="UniProtKB-KW"/>
</dbReference>
<gene>
    <name evidence="6" type="ORF">DY78_GL001659</name>
</gene>
<dbReference type="CDD" id="cd03711">
    <property type="entry name" value="Tet_C"/>
    <property type="match status" value="1"/>
</dbReference>
<dbReference type="Pfam" id="PF03764">
    <property type="entry name" value="EFG_IV"/>
    <property type="match status" value="1"/>
</dbReference>
<dbReference type="SUPFAM" id="SSF50447">
    <property type="entry name" value="Translation proteins"/>
    <property type="match status" value="1"/>
</dbReference>
<evidence type="ECO:0000313" key="6">
    <source>
        <dbReference type="EMBL" id="KRO28969.1"/>
    </source>
</evidence>
<dbReference type="NCBIfam" id="TIGR00231">
    <property type="entry name" value="small_GTP"/>
    <property type="match status" value="1"/>
</dbReference>
<evidence type="ECO:0000313" key="7">
    <source>
        <dbReference type="Proteomes" id="UP000050920"/>
    </source>
</evidence>
<dbReference type="InterPro" id="IPR009000">
    <property type="entry name" value="Transl_B-barrel_sf"/>
</dbReference>
<dbReference type="SUPFAM" id="SSF52540">
    <property type="entry name" value="P-loop containing nucleoside triphosphate hydrolases"/>
    <property type="match status" value="1"/>
</dbReference>
<dbReference type="InterPro" id="IPR027417">
    <property type="entry name" value="P-loop_NTPase"/>
</dbReference>
<dbReference type="PROSITE" id="PS51722">
    <property type="entry name" value="G_TR_2"/>
    <property type="match status" value="1"/>
</dbReference>
<dbReference type="Gene3D" id="3.30.70.870">
    <property type="entry name" value="Elongation Factor G (Translational Gtpase), domain 3"/>
    <property type="match status" value="1"/>
</dbReference>
<dbReference type="SUPFAM" id="SSF54211">
    <property type="entry name" value="Ribosomal protein S5 domain 2-like"/>
    <property type="match status" value="1"/>
</dbReference>
<reference evidence="6 7" key="1">
    <citation type="journal article" date="2015" name="Genome Announc.">
        <title>Expanding the biotechnology potential of lactobacilli through comparative genomics of 213 strains and associated genera.</title>
        <authorList>
            <person name="Sun Z."/>
            <person name="Harris H.M."/>
            <person name="McCann A."/>
            <person name="Guo C."/>
            <person name="Argimon S."/>
            <person name="Zhang W."/>
            <person name="Yang X."/>
            <person name="Jeffery I.B."/>
            <person name="Cooney J.C."/>
            <person name="Kagawa T.F."/>
            <person name="Liu W."/>
            <person name="Song Y."/>
            <person name="Salvetti E."/>
            <person name="Wrobel A."/>
            <person name="Rasinkangas P."/>
            <person name="Parkhill J."/>
            <person name="Rea M.C."/>
            <person name="O'Sullivan O."/>
            <person name="Ritari J."/>
            <person name="Douillard F.P."/>
            <person name="Paul Ross R."/>
            <person name="Yang R."/>
            <person name="Briner A.E."/>
            <person name="Felis G.E."/>
            <person name="de Vos W.M."/>
            <person name="Barrangou R."/>
            <person name="Klaenhammer T.R."/>
            <person name="Caufield P.W."/>
            <person name="Cui Y."/>
            <person name="Zhang H."/>
            <person name="O'Toole P.W."/>
        </authorList>
    </citation>
    <scope>NUCLEOTIDE SEQUENCE [LARGE SCALE GENOMIC DNA]</scope>
    <source>
        <strain evidence="6 7">DSM 21115</strain>
    </source>
</reference>
<dbReference type="CDD" id="cd04168">
    <property type="entry name" value="TetM_like"/>
    <property type="match status" value="1"/>
</dbReference>
<dbReference type="GO" id="GO:0046677">
    <property type="term" value="P:response to antibiotic"/>
    <property type="evidence" value="ECO:0007669"/>
    <property type="project" value="UniProtKB-KW"/>
</dbReference>
<dbReference type="PRINTS" id="PR00315">
    <property type="entry name" value="ELONGATNFCT"/>
</dbReference>
<accession>A0A0R2NTI9</accession>
<dbReference type="InterPro" id="IPR000640">
    <property type="entry name" value="EFG_V-like"/>
</dbReference>
<keyword evidence="1" id="KW-0547">Nucleotide-binding</keyword>
<comment type="caution">
    <text evidence="6">The sequence shown here is derived from an EMBL/GenBank/DDBJ whole genome shotgun (WGS) entry which is preliminary data.</text>
</comment>
<dbReference type="RefSeq" id="WP_024626336.1">
    <property type="nucleotide sequence ID" value="NZ_AYGX02000023.1"/>
</dbReference>
<dbReference type="Pfam" id="PF14492">
    <property type="entry name" value="EFG_III"/>
    <property type="match status" value="1"/>
</dbReference>
<feature type="domain" description="Tr-type G" evidence="5">
    <location>
        <begin position="1"/>
        <end position="233"/>
    </location>
</feature>
<evidence type="ECO:0000256" key="1">
    <source>
        <dbReference type="ARBA" id="ARBA00022741"/>
    </source>
</evidence>
<keyword evidence="4" id="KW-0046">Antibiotic resistance</keyword>
<dbReference type="InterPro" id="IPR005517">
    <property type="entry name" value="Transl_elong_EFG/EF2_IV"/>
</dbReference>
<dbReference type="Gene3D" id="3.30.70.240">
    <property type="match status" value="1"/>
</dbReference>
<protein>
    <submittedName>
        <fullName evidence="6">Translation elongation factor (GTPase)</fullName>
    </submittedName>
</protein>
<dbReference type="GO" id="GO:0003746">
    <property type="term" value="F:translation elongation factor activity"/>
    <property type="evidence" value="ECO:0007669"/>
    <property type="project" value="UniProtKB-KW"/>
</dbReference>
<dbReference type="PANTHER" id="PTHR43261:SF1">
    <property type="entry name" value="RIBOSOME-RELEASING FACTOR 2, MITOCHONDRIAL"/>
    <property type="match status" value="1"/>
</dbReference>
<dbReference type="InterPro" id="IPR020568">
    <property type="entry name" value="Ribosomal_Su5_D2-typ_SF"/>
</dbReference>
<dbReference type="Pfam" id="PF00679">
    <property type="entry name" value="EFG_C"/>
    <property type="match status" value="1"/>
</dbReference>
<evidence type="ECO:0000256" key="2">
    <source>
        <dbReference type="ARBA" id="ARBA00022917"/>
    </source>
</evidence>
<dbReference type="AlphaFoldDB" id="A0A0R2NTI9"/>
<dbReference type="Gene3D" id="3.40.50.300">
    <property type="entry name" value="P-loop containing nucleotide triphosphate hydrolases"/>
    <property type="match status" value="1"/>
</dbReference>
<dbReference type="PRINTS" id="PR01037">
    <property type="entry name" value="TCRTETOQM"/>
</dbReference>
<keyword evidence="2" id="KW-0648">Protein biosynthesis</keyword>
<name>A0A0R2NTI9_9LACO</name>
<dbReference type="SMART" id="SM00889">
    <property type="entry name" value="EFG_IV"/>
    <property type="match status" value="1"/>
</dbReference>
<keyword evidence="6" id="KW-0251">Elongation factor</keyword>
<dbReference type="InterPro" id="IPR035647">
    <property type="entry name" value="EFG_III/V"/>
</dbReference>
<evidence type="ECO:0000259" key="5">
    <source>
        <dbReference type="PROSITE" id="PS51722"/>
    </source>
</evidence>
<evidence type="ECO:0000256" key="4">
    <source>
        <dbReference type="ARBA" id="ARBA00023251"/>
    </source>
</evidence>
<dbReference type="Proteomes" id="UP000050920">
    <property type="component" value="Unassembled WGS sequence"/>
</dbReference>
<keyword evidence="3" id="KW-0342">GTP-binding</keyword>
<dbReference type="InterPro" id="IPR005225">
    <property type="entry name" value="Small_GTP-bd"/>
</dbReference>
<evidence type="ECO:0000256" key="3">
    <source>
        <dbReference type="ARBA" id="ARBA00023134"/>
    </source>
</evidence>
<sequence length="659" mass="72058">MPKIVAGVIAHVDAGKTTLTEAMLYQSGTVRELGRVDNGDAFLDPDALEKQRGITIFSHQAQLTYQDLELTLLDTPGHVDFASQTEQVLSVLDYAILVVSATDGVQGYTRTLWRLLARYHVPTIIFVNKMDAPGADRAALLAELQRELAPGCLDFDNSTTPGQLTDATVEDVAMQDESVLDAYLTTGELAPATVRALISKRQVFPCYFGSALKLAGVDQLMAGLKTWTQERSYPTDFGAQVFKISHDAGERLTWLRVTGGTLATKAVLLPEQKVNQLRQYNGTKYTTAPTVSAGEVCAIPGLTETYPGQGLGQQTASLAPAMQPVLNYALDPQENDIHTCLTALRELDDEDPQLHVVWSEHLQEIRVQIMGTVQLEVLQQLMHDRFNLDIGFGEGSILYKETVTAPVEGVGHFEPLRHYSEVHLLIQPTAVGSGLTFDSNCSLEVLGRNWQHQVLTNLQAKEQLGVLIGAPLTDAKVTLVGGRASNVHSVGGDFREATWRALRQGLMMAKTAGNYQLLEPWYRFRLTVDQTQVGRAMNDIQRMSGTFATPDATTGAAMTTLTGIAPVAEMQNYSQTVNAYTHGQGQLECLIDGYRPCHNIDDVLASHAYDPVGDLENTPDSVFCAHGAGYPVPWQEVPEMAHCDYTYTAADLKNLPALR</sequence>
<dbReference type="Pfam" id="PF00009">
    <property type="entry name" value="GTP_EFTU"/>
    <property type="match status" value="1"/>
</dbReference>
<dbReference type="Gene3D" id="3.30.230.10">
    <property type="match status" value="1"/>
</dbReference>
<organism evidence="6 7">
    <name type="scientific">Lactiplantibacillus fabifermentans DSM 21115</name>
    <dbReference type="NCBI Taxonomy" id="1413187"/>
    <lineage>
        <taxon>Bacteria</taxon>
        <taxon>Bacillati</taxon>
        <taxon>Bacillota</taxon>
        <taxon>Bacilli</taxon>
        <taxon>Lactobacillales</taxon>
        <taxon>Lactobacillaceae</taxon>
        <taxon>Lactiplantibacillus</taxon>
    </lineage>
</organism>
<dbReference type="SUPFAM" id="SSF54980">
    <property type="entry name" value="EF-G C-terminal domain-like"/>
    <property type="match status" value="2"/>
</dbReference>
<dbReference type="InterPro" id="IPR035650">
    <property type="entry name" value="Tet_C"/>
</dbReference>
<dbReference type="GO" id="GO:0032790">
    <property type="term" value="P:ribosome disassembly"/>
    <property type="evidence" value="ECO:0007669"/>
    <property type="project" value="TreeGrafter"/>
</dbReference>